<keyword evidence="3" id="KW-1185">Reference proteome</keyword>
<sequence length="177" mass="18872">MHTKRTAVFALFCALALVLGYFENLIPAFLVVPGGKIGLANIVTMVVFCLMGAKPALAFGVLRCFLSSVLYSGFFAFFYGCAGTVLSVLSMAAAKMMLRDKVSEIGLSIIGAAFFNLGQLAVCAAVLESLGVFRYFPALLLVSAVAGSLTGYAANRIIPLCMEKNFKSKNGDNNIWK</sequence>
<dbReference type="Proteomes" id="UP000611762">
    <property type="component" value="Unassembled WGS sequence"/>
</dbReference>
<feature type="transmembrane region" description="Helical" evidence="1">
    <location>
        <begin position="6"/>
        <end position="32"/>
    </location>
</feature>
<dbReference type="AlphaFoldDB" id="A0A926HV92"/>
<organism evidence="2 3">
    <name type="scientific">Congzhengia minquanensis</name>
    <dbReference type="NCBI Taxonomy" id="2763657"/>
    <lineage>
        <taxon>Bacteria</taxon>
        <taxon>Bacillati</taxon>
        <taxon>Bacillota</taxon>
        <taxon>Clostridia</taxon>
        <taxon>Eubacteriales</taxon>
        <taxon>Oscillospiraceae</taxon>
        <taxon>Congzhengia</taxon>
    </lineage>
</organism>
<feature type="transmembrane region" description="Helical" evidence="1">
    <location>
        <begin position="133"/>
        <end position="154"/>
    </location>
</feature>
<dbReference type="Gene3D" id="1.10.1760.20">
    <property type="match status" value="1"/>
</dbReference>
<dbReference type="Pfam" id="PF07456">
    <property type="entry name" value="Hpre_diP_synt_I"/>
    <property type="match status" value="1"/>
</dbReference>
<protein>
    <submittedName>
        <fullName evidence="2">Gx transporter family protein</fullName>
    </submittedName>
</protein>
<evidence type="ECO:0000313" key="3">
    <source>
        <dbReference type="Proteomes" id="UP000611762"/>
    </source>
</evidence>
<dbReference type="InterPro" id="IPR014535">
    <property type="entry name" value="Hpre_diP_synt_I"/>
</dbReference>
<dbReference type="EMBL" id="JACRSU010000004">
    <property type="protein sequence ID" value="MBC8541397.1"/>
    <property type="molecule type" value="Genomic_DNA"/>
</dbReference>
<keyword evidence="1" id="KW-1133">Transmembrane helix</keyword>
<gene>
    <name evidence="2" type="ORF">H8698_10450</name>
</gene>
<comment type="caution">
    <text evidence="2">The sequence shown here is derived from an EMBL/GenBank/DDBJ whole genome shotgun (WGS) entry which is preliminary data.</text>
</comment>
<feature type="transmembrane region" description="Helical" evidence="1">
    <location>
        <begin position="68"/>
        <end position="93"/>
    </location>
</feature>
<keyword evidence="1" id="KW-0812">Transmembrane</keyword>
<feature type="transmembrane region" description="Helical" evidence="1">
    <location>
        <begin position="105"/>
        <end position="127"/>
    </location>
</feature>
<dbReference type="InterPro" id="IPR010898">
    <property type="entry name" value="Hpre_diP_synth_I"/>
</dbReference>
<evidence type="ECO:0000313" key="2">
    <source>
        <dbReference type="EMBL" id="MBC8541397.1"/>
    </source>
</evidence>
<proteinExistence type="predicted"/>
<name>A0A926HV92_9FIRM</name>
<dbReference type="PIRSF" id="PIRSF027391">
    <property type="entry name" value="Hpre_diP_synt_I"/>
    <property type="match status" value="1"/>
</dbReference>
<dbReference type="RefSeq" id="WP_249313446.1">
    <property type="nucleotide sequence ID" value="NZ_JACRSU010000004.1"/>
</dbReference>
<evidence type="ECO:0000256" key="1">
    <source>
        <dbReference type="SAM" id="Phobius"/>
    </source>
</evidence>
<feature type="transmembrane region" description="Helical" evidence="1">
    <location>
        <begin position="39"/>
        <end position="62"/>
    </location>
</feature>
<accession>A0A926HV92</accession>
<keyword evidence="1" id="KW-0472">Membrane</keyword>
<reference evidence="2" key="1">
    <citation type="submission" date="2020-08" db="EMBL/GenBank/DDBJ databases">
        <title>Genome public.</title>
        <authorList>
            <person name="Liu C."/>
            <person name="Sun Q."/>
        </authorList>
    </citation>
    <scope>NUCLEOTIDE SEQUENCE</scope>
    <source>
        <strain evidence="2">H8</strain>
    </source>
</reference>